<evidence type="ECO:0000256" key="4">
    <source>
        <dbReference type="SAM" id="SignalP"/>
    </source>
</evidence>
<dbReference type="InterPro" id="IPR001638">
    <property type="entry name" value="Solute-binding_3/MltF_N"/>
</dbReference>
<dbReference type="Proteomes" id="UP000002596">
    <property type="component" value="Chromosome"/>
</dbReference>
<evidence type="ECO:0000259" key="5">
    <source>
        <dbReference type="SMART" id="SM00062"/>
    </source>
</evidence>
<dbReference type="PANTHER" id="PTHR30085">
    <property type="entry name" value="AMINO ACID ABC TRANSPORTER PERMEASE"/>
    <property type="match status" value="1"/>
</dbReference>
<dbReference type="SUPFAM" id="SSF53850">
    <property type="entry name" value="Periplasmic binding protein-like II"/>
    <property type="match status" value="1"/>
</dbReference>
<dbReference type="Gene3D" id="3.40.190.10">
    <property type="entry name" value="Periplasmic binding protein-like II"/>
    <property type="match status" value="2"/>
</dbReference>
<dbReference type="GO" id="GO:0005576">
    <property type="term" value="C:extracellular region"/>
    <property type="evidence" value="ECO:0007669"/>
    <property type="project" value="TreeGrafter"/>
</dbReference>
<dbReference type="PANTHER" id="PTHR30085:SF6">
    <property type="entry name" value="ABC TRANSPORTER GLUTAMINE-BINDING PROTEIN GLNH"/>
    <property type="match status" value="1"/>
</dbReference>
<evidence type="ECO:0000256" key="1">
    <source>
        <dbReference type="ARBA" id="ARBA00010333"/>
    </source>
</evidence>
<keyword evidence="3 4" id="KW-0732">Signal</keyword>
<comment type="similarity">
    <text evidence="1">Belongs to the bacterial solute-binding protein 3 family.</text>
</comment>
<protein>
    <submittedName>
        <fullName evidence="6">Amino acid ABC transporter substrate-binding protein, PAAT family</fullName>
    </submittedName>
</protein>
<sequence>MPMSIQSLLKSSVAALAIAGAGAASAQGTPIDAAAFDALVAQGPVASAETIAASPWASKIKQAGTLRLGGTQTSNLFSLLNEKDGKLRGFDAGLAQLITRYILGDASKVQFTQVNSSTREQVLINGQVDMVVATYSITPARAEKISFAGPYYTSQAGVLVKASNQAIQSVNDLGGRKVATQAGSTGPAILAQFAPKSTVQEFQTHQEALDALRQGRVAAYVTDHTLLLNTLSLGTADAKLAGAPFGAQDPYGIGLPKGSDGVAFVNAFLKKIEADGTWAKLWTIAIGQRTGSTAVPTPPALP</sequence>
<accession>A1TTL5</accession>
<dbReference type="SMART" id="SM00062">
    <property type="entry name" value="PBPb"/>
    <property type="match status" value="1"/>
</dbReference>
<dbReference type="HOGENOM" id="CLU_019602_18_4_4"/>
<organism evidence="6 7">
    <name type="scientific">Paracidovorax citrulli (strain AAC00-1)</name>
    <name type="common">Acidovorax citrulli</name>
    <dbReference type="NCBI Taxonomy" id="397945"/>
    <lineage>
        <taxon>Bacteria</taxon>
        <taxon>Pseudomonadati</taxon>
        <taxon>Pseudomonadota</taxon>
        <taxon>Betaproteobacteria</taxon>
        <taxon>Burkholderiales</taxon>
        <taxon>Comamonadaceae</taxon>
        <taxon>Paracidovorax</taxon>
    </lineage>
</organism>
<reference evidence="6 7" key="1">
    <citation type="submission" date="2006-12" db="EMBL/GenBank/DDBJ databases">
        <title>Complete sequence of Acidovorax avenae subsp. citrulli AAC00-1.</title>
        <authorList>
            <consortium name="US DOE Joint Genome Institute"/>
            <person name="Copeland A."/>
            <person name="Lucas S."/>
            <person name="Lapidus A."/>
            <person name="Barry K."/>
            <person name="Detter J.C."/>
            <person name="Glavina del Rio T."/>
            <person name="Dalin E."/>
            <person name="Tice H."/>
            <person name="Pitluck S."/>
            <person name="Kiss H."/>
            <person name="Brettin T."/>
            <person name="Bruce D."/>
            <person name="Han C."/>
            <person name="Tapia R."/>
            <person name="Gilna P."/>
            <person name="Schmutz J."/>
            <person name="Larimer F."/>
            <person name="Land M."/>
            <person name="Hauser L."/>
            <person name="Kyrpides N."/>
            <person name="Kim E."/>
            <person name="Stahl D."/>
            <person name="Richardson P."/>
        </authorList>
    </citation>
    <scope>NUCLEOTIDE SEQUENCE [LARGE SCALE GENOMIC DNA]</scope>
    <source>
        <strain evidence="6 7">AAC00-1</strain>
    </source>
</reference>
<dbReference type="STRING" id="397945.Aave_3756"/>
<evidence type="ECO:0000256" key="3">
    <source>
        <dbReference type="ARBA" id="ARBA00022729"/>
    </source>
</evidence>
<dbReference type="AlphaFoldDB" id="A1TTL5"/>
<feature type="signal peptide" evidence="4">
    <location>
        <begin position="1"/>
        <end position="26"/>
    </location>
</feature>
<evidence type="ECO:0000313" key="7">
    <source>
        <dbReference type="Proteomes" id="UP000002596"/>
    </source>
</evidence>
<gene>
    <name evidence="6" type="ordered locus">Aave_3756</name>
</gene>
<evidence type="ECO:0000313" key="6">
    <source>
        <dbReference type="EMBL" id="ABM34303.1"/>
    </source>
</evidence>
<proteinExistence type="inferred from homology"/>
<evidence type="ECO:0000256" key="2">
    <source>
        <dbReference type="ARBA" id="ARBA00022448"/>
    </source>
</evidence>
<dbReference type="GO" id="GO:0030288">
    <property type="term" value="C:outer membrane-bounded periplasmic space"/>
    <property type="evidence" value="ECO:0007669"/>
    <property type="project" value="TreeGrafter"/>
</dbReference>
<name>A1TTL5_PARC0</name>
<feature type="domain" description="Solute-binding protein family 3/N-terminal" evidence="5">
    <location>
        <begin position="65"/>
        <end position="289"/>
    </location>
</feature>
<feature type="chain" id="PRO_5002638857" evidence="4">
    <location>
        <begin position="27"/>
        <end position="302"/>
    </location>
</feature>
<dbReference type="InterPro" id="IPR051455">
    <property type="entry name" value="Bact_solute-bind_prot3"/>
</dbReference>
<dbReference type="eggNOG" id="COG0834">
    <property type="taxonomic scope" value="Bacteria"/>
</dbReference>
<dbReference type="KEGG" id="aav:Aave_3756"/>
<dbReference type="CDD" id="cd13690">
    <property type="entry name" value="PBP2_GluB"/>
    <property type="match status" value="1"/>
</dbReference>
<dbReference type="GO" id="GO:0006865">
    <property type="term" value="P:amino acid transport"/>
    <property type="evidence" value="ECO:0007669"/>
    <property type="project" value="TreeGrafter"/>
</dbReference>
<keyword evidence="2" id="KW-0813">Transport</keyword>
<dbReference type="Pfam" id="PF00497">
    <property type="entry name" value="SBP_bac_3"/>
    <property type="match status" value="1"/>
</dbReference>
<dbReference type="EMBL" id="CP000512">
    <property type="protein sequence ID" value="ABM34303.1"/>
    <property type="molecule type" value="Genomic_DNA"/>
</dbReference>